<dbReference type="PROSITE" id="PS51707">
    <property type="entry name" value="CYTH"/>
    <property type="match status" value="1"/>
</dbReference>
<evidence type="ECO:0000313" key="3">
    <source>
        <dbReference type="Proteomes" id="UP000219215"/>
    </source>
</evidence>
<dbReference type="InterPro" id="IPR008173">
    <property type="entry name" value="Adenylyl_cyclase_CyaB"/>
</dbReference>
<dbReference type="Proteomes" id="UP000219215">
    <property type="component" value="Chromosome DPRO"/>
</dbReference>
<dbReference type="InterPro" id="IPR023577">
    <property type="entry name" value="CYTH_domain"/>
</dbReference>
<protein>
    <submittedName>
        <fullName evidence="2">CYTH domain protein</fullName>
    </submittedName>
</protein>
<reference evidence="3" key="1">
    <citation type="submission" date="2017-09" db="EMBL/GenBank/DDBJ databases">
        <authorList>
            <person name="Regsiter A."/>
            <person name="William W."/>
        </authorList>
    </citation>
    <scope>NUCLEOTIDE SEQUENCE [LARGE SCALE GENOMIC DNA]</scope>
    <source>
        <strain evidence="3">500-1</strain>
    </source>
</reference>
<name>A0A2C8F6P1_9BACT</name>
<accession>A0A2C8F6P1</accession>
<dbReference type="InterPro" id="IPR033469">
    <property type="entry name" value="CYTH-like_dom_sf"/>
</dbReference>
<organism evidence="2 3">
    <name type="scientific">Pseudodesulfovibrio profundus</name>
    <dbReference type="NCBI Taxonomy" id="57320"/>
    <lineage>
        <taxon>Bacteria</taxon>
        <taxon>Pseudomonadati</taxon>
        <taxon>Thermodesulfobacteriota</taxon>
        <taxon>Desulfovibrionia</taxon>
        <taxon>Desulfovibrionales</taxon>
        <taxon>Desulfovibrionaceae</taxon>
    </lineage>
</organism>
<evidence type="ECO:0000313" key="2">
    <source>
        <dbReference type="EMBL" id="SOB57799.1"/>
    </source>
</evidence>
<dbReference type="Pfam" id="PF01928">
    <property type="entry name" value="CYTH"/>
    <property type="match status" value="1"/>
</dbReference>
<evidence type="ECO:0000259" key="1">
    <source>
        <dbReference type="PROSITE" id="PS51707"/>
    </source>
</evidence>
<feature type="domain" description="CYTH" evidence="1">
    <location>
        <begin position="2"/>
        <end position="168"/>
    </location>
</feature>
<dbReference type="PANTHER" id="PTHR21028">
    <property type="entry name" value="SI:CH211-156B7.4"/>
    <property type="match status" value="1"/>
</dbReference>
<dbReference type="PANTHER" id="PTHR21028:SF2">
    <property type="entry name" value="CYTH DOMAIN-CONTAINING PROTEIN"/>
    <property type="match status" value="1"/>
</dbReference>
<dbReference type="KEGG" id="pprf:DPRO_0908"/>
<dbReference type="SMART" id="SM01118">
    <property type="entry name" value="CYTH"/>
    <property type="match status" value="1"/>
</dbReference>
<gene>
    <name evidence="2" type="ORF">DPRO_0908</name>
</gene>
<dbReference type="Gene3D" id="2.40.320.10">
    <property type="entry name" value="Hypothetical Protein Pfu-838710-001"/>
    <property type="match status" value="1"/>
</dbReference>
<dbReference type="RefSeq" id="WP_097010990.1">
    <property type="nucleotide sequence ID" value="NZ_LT907975.1"/>
</dbReference>
<sequence>MPLECELKYIGVDLGVLDRKLQVVNAKFCGRYFESNLVYDKPGRVLKESGVLLRLREKAGVAVLTVKKPPNEPVSQAVKVFEEIETGVTDHAAMKSALEAIGFDVAFAYEKVRAKWKYLNCTLCLDMLPYGDFVELEGDEDSIFSCAAELGLNEYETTTKTYHALNIEYRERMGMEPDESFVFSSGERERLLEEIGKE</sequence>
<dbReference type="CDD" id="cd07890">
    <property type="entry name" value="CYTH-like_AC_IV-like"/>
    <property type="match status" value="1"/>
</dbReference>
<proteinExistence type="predicted"/>
<dbReference type="EMBL" id="LT907975">
    <property type="protein sequence ID" value="SOB57799.1"/>
    <property type="molecule type" value="Genomic_DNA"/>
</dbReference>
<dbReference type="AlphaFoldDB" id="A0A2C8F6P1"/>
<keyword evidence="3" id="KW-1185">Reference proteome</keyword>
<dbReference type="OrthoDB" id="116396at2"/>
<dbReference type="SUPFAM" id="SSF55154">
    <property type="entry name" value="CYTH-like phosphatases"/>
    <property type="match status" value="1"/>
</dbReference>